<dbReference type="EMBL" id="PVTH01000003">
    <property type="protein sequence ID" value="PRY53948.1"/>
    <property type="molecule type" value="Genomic_DNA"/>
</dbReference>
<dbReference type="OrthoDB" id="709278at2"/>
<dbReference type="Proteomes" id="UP000238034">
    <property type="component" value="Unassembled WGS sequence"/>
</dbReference>
<dbReference type="AlphaFoldDB" id="A0A2T0U7W3"/>
<gene>
    <name evidence="1" type="ORF">B0I27_103421</name>
</gene>
<keyword evidence="2" id="KW-1185">Reference proteome</keyword>
<sequence>MEKNFSSLAEVQAEIQLLKVKEFQQKELIKEQLSSPSAIFHAVSSLFKSGNTNQPLGKNLLNQDMITNLARVGIPLIMNGFLFKRSGFIAKMLITFLSQKAAKNVTSNAVSGAIDKVHGLIKNFMGPKKKRAPVRDYGIPPDSESF</sequence>
<name>A0A2T0U7W3_9SPHI</name>
<accession>A0A2T0U7W3</accession>
<evidence type="ECO:0000313" key="1">
    <source>
        <dbReference type="EMBL" id="PRY53948.1"/>
    </source>
</evidence>
<protein>
    <submittedName>
        <fullName evidence="1">Uncharacterized protein</fullName>
    </submittedName>
</protein>
<evidence type="ECO:0000313" key="2">
    <source>
        <dbReference type="Proteomes" id="UP000238034"/>
    </source>
</evidence>
<comment type="caution">
    <text evidence="1">The sequence shown here is derived from an EMBL/GenBank/DDBJ whole genome shotgun (WGS) entry which is preliminary data.</text>
</comment>
<dbReference type="RefSeq" id="WP_106292522.1">
    <property type="nucleotide sequence ID" value="NZ_PVTH01000003.1"/>
</dbReference>
<reference evidence="1 2" key="1">
    <citation type="submission" date="2018-03" db="EMBL/GenBank/DDBJ databases">
        <title>Genomic Encyclopedia of Type Strains, Phase III (KMG-III): the genomes of soil and plant-associated and newly described type strains.</title>
        <authorList>
            <person name="Whitman W."/>
        </authorList>
    </citation>
    <scope>NUCLEOTIDE SEQUENCE [LARGE SCALE GENOMIC DNA]</scope>
    <source>
        <strain evidence="1 2">CGMCC 1.9313</strain>
    </source>
</reference>
<organism evidence="1 2">
    <name type="scientific">Arcticibacter pallidicorallinus</name>
    <dbReference type="NCBI Taxonomy" id="1259464"/>
    <lineage>
        <taxon>Bacteria</taxon>
        <taxon>Pseudomonadati</taxon>
        <taxon>Bacteroidota</taxon>
        <taxon>Sphingobacteriia</taxon>
        <taxon>Sphingobacteriales</taxon>
        <taxon>Sphingobacteriaceae</taxon>
        <taxon>Arcticibacter</taxon>
    </lineage>
</organism>
<proteinExistence type="predicted"/>